<feature type="transmembrane region" description="Helical" evidence="1">
    <location>
        <begin position="129"/>
        <end position="150"/>
    </location>
</feature>
<proteinExistence type="predicted"/>
<accession>A0A1D7QG96</accession>
<dbReference type="KEGG" id="psty:BFS30_11340"/>
<reference evidence="2 3" key="1">
    <citation type="submission" date="2016-08" db="EMBL/GenBank/DDBJ databases">
        <authorList>
            <person name="Seilhamer J.J."/>
        </authorList>
    </citation>
    <scope>NUCLEOTIDE SEQUENCE [LARGE SCALE GENOMIC DNA]</scope>
    <source>
        <strain evidence="2 3">DX4</strain>
    </source>
</reference>
<keyword evidence="1" id="KW-0812">Transmembrane</keyword>
<evidence type="ECO:0000313" key="2">
    <source>
        <dbReference type="EMBL" id="AOM77712.1"/>
    </source>
</evidence>
<dbReference type="RefSeq" id="WP_069379400.1">
    <property type="nucleotide sequence ID" value="NZ_CP017141.1"/>
</dbReference>
<gene>
    <name evidence="2" type="ORF">BFS30_11340</name>
</gene>
<keyword evidence="1" id="KW-1133">Transmembrane helix</keyword>
<feature type="transmembrane region" description="Helical" evidence="1">
    <location>
        <begin position="79"/>
        <end position="98"/>
    </location>
</feature>
<dbReference type="EMBL" id="CP017141">
    <property type="protein sequence ID" value="AOM77712.1"/>
    <property type="molecule type" value="Genomic_DNA"/>
</dbReference>
<organism evidence="2 3">
    <name type="scientific">Pedobacter steynii</name>
    <dbReference type="NCBI Taxonomy" id="430522"/>
    <lineage>
        <taxon>Bacteria</taxon>
        <taxon>Pseudomonadati</taxon>
        <taxon>Bacteroidota</taxon>
        <taxon>Sphingobacteriia</taxon>
        <taxon>Sphingobacteriales</taxon>
        <taxon>Sphingobacteriaceae</taxon>
        <taxon>Pedobacter</taxon>
    </lineage>
</organism>
<evidence type="ECO:0000313" key="3">
    <source>
        <dbReference type="Proteomes" id="UP000094313"/>
    </source>
</evidence>
<dbReference type="Proteomes" id="UP000094313">
    <property type="component" value="Chromosome"/>
</dbReference>
<dbReference type="OrthoDB" id="950997at2"/>
<keyword evidence="1" id="KW-0472">Membrane</keyword>
<feature type="transmembrane region" description="Helical" evidence="1">
    <location>
        <begin position="49"/>
        <end position="67"/>
    </location>
</feature>
<keyword evidence="3" id="KW-1185">Reference proteome</keyword>
<name>A0A1D7QG96_9SPHI</name>
<feature type="transmembrane region" description="Helical" evidence="1">
    <location>
        <begin position="162"/>
        <end position="184"/>
    </location>
</feature>
<dbReference type="AlphaFoldDB" id="A0A1D7QG96"/>
<protein>
    <submittedName>
        <fullName evidence="2">Uncharacterized protein</fullName>
    </submittedName>
</protein>
<evidence type="ECO:0000256" key="1">
    <source>
        <dbReference type="SAM" id="Phobius"/>
    </source>
</evidence>
<sequence>MNLDELKEAWTNYGGQLRSAKDIDDQVIENIIRKKSVSVVATIQKSYRYGILFCTFYLLLSIALNTGNPFDYTTNLERLPVYVISCLLILILVVLFRADQAIKKLNFHRQSLLGYLEAVIKTYAASRKILLWIIYTLLFCTSVLFPLSFLPRKIAASAAWPGLISTFGLFICLVLFNVGLQIIARKKGLGDRSWYSFKVIILELEALRLKAAELKSN</sequence>